<dbReference type="Gene3D" id="1.10.10.10">
    <property type="entry name" value="Winged helix-like DNA-binding domain superfamily/Winged helix DNA-binding domain"/>
    <property type="match status" value="1"/>
</dbReference>
<dbReference type="Proteomes" id="UP000002730">
    <property type="component" value="Chromosome"/>
</dbReference>
<proteinExistence type="predicted"/>
<accession>D9SNA6</accession>
<dbReference type="eggNOG" id="COG0640">
    <property type="taxonomic scope" value="Bacteria"/>
</dbReference>
<dbReference type="EMBL" id="CP002160">
    <property type="protein sequence ID" value="ADL53898.1"/>
    <property type="molecule type" value="Genomic_DNA"/>
</dbReference>
<protein>
    <submittedName>
        <fullName evidence="5">Regulatory protein ArsR</fullName>
    </submittedName>
</protein>
<evidence type="ECO:0000313" key="6">
    <source>
        <dbReference type="Proteomes" id="UP000002730"/>
    </source>
</evidence>
<evidence type="ECO:0000256" key="1">
    <source>
        <dbReference type="ARBA" id="ARBA00023015"/>
    </source>
</evidence>
<dbReference type="PANTHER" id="PTHR33154:SF33">
    <property type="entry name" value="TRANSCRIPTIONAL REPRESSOR SDPR"/>
    <property type="match status" value="1"/>
</dbReference>
<dbReference type="CDD" id="cd00090">
    <property type="entry name" value="HTH_ARSR"/>
    <property type="match status" value="1"/>
</dbReference>
<dbReference type="STRING" id="573061.Clocel_4237"/>
<evidence type="ECO:0000259" key="4">
    <source>
        <dbReference type="PROSITE" id="PS50987"/>
    </source>
</evidence>
<gene>
    <name evidence="5" type="ordered locus">Clocel_4237</name>
</gene>
<dbReference type="InterPro" id="IPR036390">
    <property type="entry name" value="WH_DNA-bd_sf"/>
</dbReference>
<dbReference type="OrthoDB" id="1706794at2"/>
<evidence type="ECO:0000256" key="3">
    <source>
        <dbReference type="ARBA" id="ARBA00023163"/>
    </source>
</evidence>
<dbReference type="GO" id="GO:0003700">
    <property type="term" value="F:DNA-binding transcription factor activity"/>
    <property type="evidence" value="ECO:0007669"/>
    <property type="project" value="InterPro"/>
</dbReference>
<keyword evidence="3" id="KW-0804">Transcription</keyword>
<dbReference type="AlphaFoldDB" id="D9SNA6"/>
<keyword evidence="6" id="KW-1185">Reference proteome</keyword>
<dbReference type="PRINTS" id="PR00778">
    <property type="entry name" value="HTHARSR"/>
</dbReference>
<dbReference type="GO" id="GO:0003677">
    <property type="term" value="F:DNA binding"/>
    <property type="evidence" value="ECO:0007669"/>
    <property type="project" value="UniProtKB-KW"/>
</dbReference>
<dbReference type="PANTHER" id="PTHR33154">
    <property type="entry name" value="TRANSCRIPTIONAL REGULATOR, ARSR FAMILY"/>
    <property type="match status" value="1"/>
</dbReference>
<dbReference type="InterPro" id="IPR001845">
    <property type="entry name" value="HTH_ArsR_DNA-bd_dom"/>
</dbReference>
<keyword evidence="2" id="KW-0238">DNA-binding</keyword>
<dbReference type="PROSITE" id="PS50987">
    <property type="entry name" value="HTH_ARSR_2"/>
    <property type="match status" value="1"/>
</dbReference>
<dbReference type="Pfam" id="PF01022">
    <property type="entry name" value="HTH_5"/>
    <property type="match status" value="1"/>
</dbReference>
<dbReference type="SMART" id="SM00418">
    <property type="entry name" value="HTH_ARSR"/>
    <property type="match status" value="1"/>
</dbReference>
<dbReference type="RefSeq" id="WP_010074251.1">
    <property type="nucleotide sequence ID" value="NC_014393.1"/>
</dbReference>
<reference evidence="5 6" key="1">
    <citation type="submission" date="2010-08" db="EMBL/GenBank/DDBJ databases">
        <title>Complete sequence of Clostridium cellulovorans 743B.</title>
        <authorList>
            <consortium name="US DOE Joint Genome Institute"/>
            <person name="Lucas S."/>
            <person name="Copeland A."/>
            <person name="Lapidus A."/>
            <person name="Cheng J.-F."/>
            <person name="Bruce D."/>
            <person name="Goodwin L."/>
            <person name="Pitluck S."/>
            <person name="Chertkov O."/>
            <person name="Detter J.C."/>
            <person name="Han C."/>
            <person name="Tapia R."/>
            <person name="Land M."/>
            <person name="Hauser L."/>
            <person name="Chang Y.-J."/>
            <person name="Jeffries C."/>
            <person name="Kyrpides N."/>
            <person name="Ivanova N."/>
            <person name="Mikhailova N."/>
            <person name="Hemme C.L."/>
            <person name="Woyke T."/>
        </authorList>
    </citation>
    <scope>NUCLEOTIDE SEQUENCE [LARGE SCALE GENOMIC DNA]</scope>
    <source>
        <strain evidence="6">ATCC 35296 / DSM 3052 / OCM 3 / 743B</strain>
    </source>
</reference>
<sequence length="363" mass="42433">MEIILDLKASDTRDILDTLFVMENKEFYDKITARLPGFVPNKNIQKYIEKLTKSKNVDREKLKFYFHNYDYEFNSTGEALIVANCLDIDNPISMSGYTLNEYLDILRTREDDEILEKLVAYLVYLKGKAECKLVEKYKDTHKDKNKTVELLKDCNISSEAKWNIYLIIDNPKKYLNEACEFIENFIPIFNSSFEKVKTERINFSEYISNKVEIEGIEYLKRLPSINNLEQYKTIILTPMTVNYASIIGDERDGILVLYIGTKIEKALEDIKGKNDDEVVLNILKTVSDSSRFNILKMIIEEEKFGLEIAEKLELTNATISHHINLLQIADLVIINRREGKTYYKLNKEALRNMIKFISKEFKL</sequence>
<keyword evidence="1" id="KW-0805">Transcription regulation</keyword>
<dbReference type="HOGENOM" id="CLU_747322_0_0_9"/>
<evidence type="ECO:0000313" key="5">
    <source>
        <dbReference type="EMBL" id="ADL53898.1"/>
    </source>
</evidence>
<name>D9SNA6_CLOC7</name>
<dbReference type="KEGG" id="ccb:Clocel_4237"/>
<dbReference type="InterPro" id="IPR051081">
    <property type="entry name" value="HTH_MetalResp_TranReg"/>
</dbReference>
<organism evidence="5 6">
    <name type="scientific">Clostridium cellulovorans (strain ATCC 35296 / DSM 3052 / OCM 3 / 743B)</name>
    <dbReference type="NCBI Taxonomy" id="573061"/>
    <lineage>
        <taxon>Bacteria</taxon>
        <taxon>Bacillati</taxon>
        <taxon>Bacillota</taxon>
        <taxon>Clostridia</taxon>
        <taxon>Eubacteriales</taxon>
        <taxon>Clostridiaceae</taxon>
        <taxon>Clostridium</taxon>
    </lineage>
</organism>
<evidence type="ECO:0000256" key="2">
    <source>
        <dbReference type="ARBA" id="ARBA00023125"/>
    </source>
</evidence>
<dbReference type="InterPro" id="IPR036388">
    <property type="entry name" value="WH-like_DNA-bd_sf"/>
</dbReference>
<dbReference type="InterPro" id="IPR011991">
    <property type="entry name" value="ArsR-like_HTH"/>
</dbReference>
<dbReference type="SUPFAM" id="SSF46785">
    <property type="entry name" value="Winged helix' DNA-binding domain"/>
    <property type="match status" value="1"/>
</dbReference>
<feature type="domain" description="HTH arsR-type" evidence="4">
    <location>
        <begin position="271"/>
        <end position="363"/>
    </location>
</feature>